<comment type="caution">
    <text evidence="5">The sequence shown here is derived from an EMBL/GenBank/DDBJ whole genome shotgun (WGS) entry which is preliminary data.</text>
</comment>
<keyword evidence="1" id="KW-0227">DNA damage</keyword>
<reference evidence="5 6" key="1">
    <citation type="submission" date="2019-07" db="EMBL/GenBank/DDBJ databases">
        <title>Whole genome shotgun sequence of Knoellia locipacati NBRC 109775.</title>
        <authorList>
            <person name="Hosoyama A."/>
            <person name="Uohara A."/>
            <person name="Ohji S."/>
            <person name="Ichikawa N."/>
        </authorList>
    </citation>
    <scope>NUCLEOTIDE SEQUENCE [LARGE SCALE GENOMIC DNA]</scope>
    <source>
        <strain evidence="5 6">NBRC 109775</strain>
    </source>
</reference>
<sequence>MSLAWPEPSGERLSQISPSAYTALLRCPKRLAFQRDLRTKHWVAQSTRTALGRVAHRLTELVAQGTAPLPPDRREWLEAQWEALVQQENLLIEGAWPNRQVPAPRDWPGYVATRVRLLRRLADLPADREGPRVPGISRGSTGQPSLPWVERYLEDMRTRLCGTPDRVERRDGRIRVVDLKSGVGQAGISDDQQRQLLIYAHLVLTAYGSLPNDVVIQDVRGREEKREVEGKEVQRVVAQANEAIDSFNQMLDDGSVDARPGPEACQWCPFRVVCDDYWESRDDAWPRLDVRGVVTERTGQHSVRLDLASGLPGSTTFRLLLTPGVKLLMGEEVVALDLERAGPSTGRMRWNSRLRRGAAD</sequence>
<gene>
    <name evidence="5" type="ORF">KLO01_12930</name>
</gene>
<accession>A0A512SZ76</accession>
<dbReference type="Pfam" id="PF12705">
    <property type="entry name" value="PDDEXK_1"/>
    <property type="match status" value="1"/>
</dbReference>
<dbReference type="Proteomes" id="UP000321793">
    <property type="component" value="Unassembled WGS sequence"/>
</dbReference>
<keyword evidence="2" id="KW-0347">Helicase</keyword>
<dbReference type="GO" id="GO:0006281">
    <property type="term" value="P:DNA repair"/>
    <property type="evidence" value="ECO:0007669"/>
    <property type="project" value="UniProtKB-KW"/>
</dbReference>
<proteinExistence type="predicted"/>
<dbReference type="EMBL" id="BKBA01000004">
    <property type="protein sequence ID" value="GEQ13246.1"/>
    <property type="molecule type" value="Genomic_DNA"/>
</dbReference>
<dbReference type="Gene3D" id="3.90.320.10">
    <property type="match status" value="1"/>
</dbReference>
<name>A0A512SZ76_9MICO</name>
<keyword evidence="3" id="KW-0234">DNA repair</keyword>
<evidence type="ECO:0000313" key="6">
    <source>
        <dbReference type="Proteomes" id="UP000321793"/>
    </source>
</evidence>
<protein>
    <recommendedName>
        <fullName evidence="4">PD-(D/E)XK endonuclease-like domain-containing protein</fullName>
    </recommendedName>
</protein>
<keyword evidence="2" id="KW-0378">Hydrolase</keyword>
<keyword evidence="2" id="KW-0547">Nucleotide-binding</keyword>
<dbReference type="OrthoDB" id="4872205at2"/>
<dbReference type="InterPro" id="IPR038726">
    <property type="entry name" value="PDDEXK_AddAB-type"/>
</dbReference>
<evidence type="ECO:0000313" key="5">
    <source>
        <dbReference type="EMBL" id="GEQ13246.1"/>
    </source>
</evidence>
<dbReference type="GO" id="GO:0004386">
    <property type="term" value="F:helicase activity"/>
    <property type="evidence" value="ECO:0007669"/>
    <property type="project" value="UniProtKB-KW"/>
</dbReference>
<evidence type="ECO:0000256" key="3">
    <source>
        <dbReference type="ARBA" id="ARBA00023204"/>
    </source>
</evidence>
<dbReference type="InterPro" id="IPR011604">
    <property type="entry name" value="PDDEXK-like_dom_sf"/>
</dbReference>
<feature type="domain" description="PD-(D/E)XK endonuclease-like" evidence="4">
    <location>
        <begin position="15"/>
        <end position="275"/>
    </location>
</feature>
<organism evidence="5 6">
    <name type="scientific">Knoellia locipacati</name>
    <dbReference type="NCBI Taxonomy" id="882824"/>
    <lineage>
        <taxon>Bacteria</taxon>
        <taxon>Bacillati</taxon>
        <taxon>Actinomycetota</taxon>
        <taxon>Actinomycetes</taxon>
        <taxon>Micrococcales</taxon>
        <taxon>Intrasporangiaceae</taxon>
        <taxon>Knoellia</taxon>
    </lineage>
</organism>
<keyword evidence="6" id="KW-1185">Reference proteome</keyword>
<keyword evidence="2" id="KW-0067">ATP-binding</keyword>
<evidence type="ECO:0000259" key="4">
    <source>
        <dbReference type="Pfam" id="PF12705"/>
    </source>
</evidence>
<evidence type="ECO:0000256" key="1">
    <source>
        <dbReference type="ARBA" id="ARBA00022763"/>
    </source>
</evidence>
<dbReference type="AlphaFoldDB" id="A0A512SZ76"/>
<evidence type="ECO:0000256" key="2">
    <source>
        <dbReference type="ARBA" id="ARBA00022806"/>
    </source>
</evidence>
<dbReference type="RefSeq" id="WP_147063355.1">
    <property type="nucleotide sequence ID" value="NZ_BAABDN010000001.1"/>
</dbReference>